<comment type="catalytic activity">
    <reaction evidence="1">
        <text>S-ubiquitinyl-[E2 ubiquitin-conjugating enzyme]-L-cysteine + [acceptor protein]-L-lysine = [E2 ubiquitin-conjugating enzyme]-L-cysteine + N(6)-ubiquitinyl-[acceptor protein]-L-lysine.</text>
        <dbReference type="EC" id="2.3.2.27"/>
    </reaction>
</comment>
<proteinExistence type="predicted"/>
<dbReference type="Proteomes" id="UP001141552">
    <property type="component" value="Unassembled WGS sequence"/>
</dbReference>
<dbReference type="PROSITE" id="PS50089">
    <property type="entry name" value="ZF_RING_2"/>
    <property type="match status" value="1"/>
</dbReference>
<evidence type="ECO:0000256" key="4">
    <source>
        <dbReference type="ARBA" id="ARBA00022771"/>
    </source>
</evidence>
<comment type="caution">
    <text evidence="8">The sequence shown here is derived from an EMBL/GenBank/DDBJ whole genome shotgun (WGS) entry which is preliminary data.</text>
</comment>
<dbReference type="GO" id="GO:0008270">
    <property type="term" value="F:zinc ion binding"/>
    <property type="evidence" value="ECO:0007669"/>
    <property type="project" value="UniProtKB-KW"/>
</dbReference>
<evidence type="ECO:0000256" key="5">
    <source>
        <dbReference type="ARBA" id="ARBA00022833"/>
    </source>
</evidence>
<dbReference type="GO" id="GO:0005737">
    <property type="term" value="C:cytoplasm"/>
    <property type="evidence" value="ECO:0007669"/>
    <property type="project" value="TreeGrafter"/>
</dbReference>
<dbReference type="GO" id="GO:0061630">
    <property type="term" value="F:ubiquitin protein ligase activity"/>
    <property type="evidence" value="ECO:0007669"/>
    <property type="project" value="UniProtKB-EC"/>
</dbReference>
<dbReference type="Pfam" id="PF13639">
    <property type="entry name" value="zf-RING_2"/>
    <property type="match status" value="1"/>
</dbReference>
<dbReference type="InterPro" id="IPR011016">
    <property type="entry name" value="Znf_RING-CH"/>
</dbReference>
<accession>A0A9Q0GII7</accession>
<keyword evidence="9" id="KW-1185">Reference proteome</keyword>
<reference evidence="8" key="2">
    <citation type="journal article" date="2023" name="Plants (Basel)">
        <title>Annotation of the Turnera subulata (Passifloraceae) Draft Genome Reveals the S-Locus Evolved after the Divergence of Turneroideae from Passifloroideae in a Stepwise Manner.</title>
        <authorList>
            <person name="Henning P.M."/>
            <person name="Roalson E.H."/>
            <person name="Mir W."/>
            <person name="McCubbin A.G."/>
            <person name="Shore J.S."/>
        </authorList>
    </citation>
    <scope>NUCLEOTIDE SEQUENCE</scope>
    <source>
        <strain evidence="8">F60SS</strain>
    </source>
</reference>
<evidence type="ECO:0000256" key="2">
    <source>
        <dbReference type="ARBA" id="ARBA00012483"/>
    </source>
</evidence>
<keyword evidence="4 6" id="KW-0863">Zinc-finger</keyword>
<name>A0A9Q0GII7_9ROSI</name>
<evidence type="ECO:0000256" key="1">
    <source>
        <dbReference type="ARBA" id="ARBA00000900"/>
    </source>
</evidence>
<dbReference type="EC" id="2.3.2.27" evidence="2"/>
<evidence type="ECO:0000256" key="6">
    <source>
        <dbReference type="PROSITE-ProRule" id="PRU00175"/>
    </source>
</evidence>
<protein>
    <recommendedName>
        <fullName evidence="2">RING-type E3 ubiquitin transferase</fullName>
        <ecNumber evidence="2">2.3.2.27</ecNumber>
    </recommendedName>
</protein>
<evidence type="ECO:0000259" key="7">
    <source>
        <dbReference type="PROSITE" id="PS50089"/>
    </source>
</evidence>
<evidence type="ECO:0000313" key="9">
    <source>
        <dbReference type="Proteomes" id="UP001141552"/>
    </source>
</evidence>
<dbReference type="SMART" id="SM00744">
    <property type="entry name" value="RINGv"/>
    <property type="match status" value="1"/>
</dbReference>
<dbReference type="EMBL" id="JAKUCV010000307">
    <property type="protein sequence ID" value="KAJ4850512.1"/>
    <property type="molecule type" value="Genomic_DNA"/>
</dbReference>
<organism evidence="8 9">
    <name type="scientific">Turnera subulata</name>
    <dbReference type="NCBI Taxonomy" id="218843"/>
    <lineage>
        <taxon>Eukaryota</taxon>
        <taxon>Viridiplantae</taxon>
        <taxon>Streptophyta</taxon>
        <taxon>Embryophyta</taxon>
        <taxon>Tracheophyta</taxon>
        <taxon>Spermatophyta</taxon>
        <taxon>Magnoliopsida</taxon>
        <taxon>eudicotyledons</taxon>
        <taxon>Gunneridae</taxon>
        <taxon>Pentapetalae</taxon>
        <taxon>rosids</taxon>
        <taxon>fabids</taxon>
        <taxon>Malpighiales</taxon>
        <taxon>Passifloraceae</taxon>
        <taxon>Turnera</taxon>
    </lineage>
</organism>
<dbReference type="OrthoDB" id="849334at2759"/>
<dbReference type="Gene3D" id="3.30.40.10">
    <property type="entry name" value="Zinc/RING finger domain, C3HC4 (zinc finger)"/>
    <property type="match status" value="1"/>
</dbReference>
<evidence type="ECO:0000256" key="3">
    <source>
        <dbReference type="ARBA" id="ARBA00022723"/>
    </source>
</evidence>
<gene>
    <name evidence="8" type="ORF">Tsubulata_050266</name>
</gene>
<keyword evidence="5" id="KW-0862">Zinc</keyword>
<dbReference type="InterPro" id="IPR013083">
    <property type="entry name" value="Znf_RING/FYVE/PHD"/>
</dbReference>
<evidence type="ECO:0000313" key="8">
    <source>
        <dbReference type="EMBL" id="KAJ4850512.1"/>
    </source>
</evidence>
<dbReference type="AlphaFoldDB" id="A0A9Q0GII7"/>
<sequence>MEVPRRNNSDRCYLIGGGVSDPGDIMGSGSLQISCKISYQENRETQLCPSDGEAGLILEDGGDDGVPATEIELGPVAVYLPVQDLEDALTGLGVPEQFLGELCGEILGKVFHGVSHRDKTQRCLRFDFAIFRHILVSLYDDDEVVAYMMERERRDLEQNNYGMKPTAEKAVIELKGVRLDHHQFQGNSRRGAEEEEEEEVIGCSICLESLVDTASAMPCNHLFHTDCISKWLQTSHYCPICRFEMPTD</sequence>
<dbReference type="PANTHER" id="PTHR15710:SF77">
    <property type="entry name" value="RING-H2 FINGER PROTEIN ATL21B"/>
    <property type="match status" value="1"/>
</dbReference>
<dbReference type="InterPro" id="IPR001841">
    <property type="entry name" value="Znf_RING"/>
</dbReference>
<dbReference type="PANTHER" id="PTHR15710">
    <property type="entry name" value="E3 UBIQUITIN-PROTEIN LIGASE PRAJA"/>
    <property type="match status" value="1"/>
</dbReference>
<reference evidence="8" key="1">
    <citation type="submission" date="2022-02" db="EMBL/GenBank/DDBJ databases">
        <authorList>
            <person name="Henning P.M."/>
            <person name="McCubbin A.G."/>
            <person name="Shore J.S."/>
        </authorList>
    </citation>
    <scope>NUCLEOTIDE SEQUENCE</scope>
    <source>
        <strain evidence="8">F60SS</strain>
        <tissue evidence="8">Leaves</tissue>
    </source>
</reference>
<feature type="domain" description="RING-type" evidence="7">
    <location>
        <begin position="203"/>
        <end position="242"/>
    </location>
</feature>
<keyword evidence="3" id="KW-0479">Metal-binding</keyword>
<dbReference type="SUPFAM" id="SSF57850">
    <property type="entry name" value="RING/U-box"/>
    <property type="match status" value="1"/>
</dbReference>
<dbReference type="GO" id="GO:0016567">
    <property type="term" value="P:protein ubiquitination"/>
    <property type="evidence" value="ECO:0007669"/>
    <property type="project" value="TreeGrafter"/>
</dbReference>
<dbReference type="SMART" id="SM00184">
    <property type="entry name" value="RING"/>
    <property type="match status" value="1"/>
</dbReference>